<name>A0A844ZHS1_9SPHN</name>
<organism evidence="2 3">
    <name type="scientific">Parapontixanthobacter aurantiacus</name>
    <dbReference type="NCBI Taxonomy" id="1463599"/>
    <lineage>
        <taxon>Bacteria</taxon>
        <taxon>Pseudomonadati</taxon>
        <taxon>Pseudomonadota</taxon>
        <taxon>Alphaproteobacteria</taxon>
        <taxon>Sphingomonadales</taxon>
        <taxon>Erythrobacteraceae</taxon>
        <taxon>Parapontixanthobacter</taxon>
    </lineage>
</organism>
<gene>
    <name evidence="2" type="ORF">GRI38_12225</name>
</gene>
<feature type="transmembrane region" description="Helical" evidence="1">
    <location>
        <begin position="27"/>
        <end position="44"/>
    </location>
</feature>
<dbReference type="EMBL" id="WTYW01000004">
    <property type="protein sequence ID" value="MXO86792.1"/>
    <property type="molecule type" value="Genomic_DNA"/>
</dbReference>
<keyword evidence="3" id="KW-1185">Reference proteome</keyword>
<sequence length="133" mass="14805">MVLLIILQLVLTGVTFGALIWRPDLLRPIMLTLALGLVGIFGWNSELFRFDGSLEQLDEIGQESLTQDEALVEECDRILGIVDQLGLLGSISDDQLPVKSDLWDRLPANVQAAITRCAAVKYNEGRELQIDRQ</sequence>
<reference evidence="2 3" key="1">
    <citation type="submission" date="2019-12" db="EMBL/GenBank/DDBJ databases">
        <title>Genomic-based taxomic classification of the family Erythrobacteraceae.</title>
        <authorList>
            <person name="Xu L."/>
        </authorList>
    </citation>
    <scope>NUCLEOTIDE SEQUENCE [LARGE SCALE GENOMIC DNA]</scope>
    <source>
        <strain evidence="2 3">MCCC 1A09962</strain>
    </source>
</reference>
<evidence type="ECO:0000256" key="1">
    <source>
        <dbReference type="SAM" id="Phobius"/>
    </source>
</evidence>
<evidence type="ECO:0000313" key="3">
    <source>
        <dbReference type="Proteomes" id="UP000433104"/>
    </source>
</evidence>
<keyword evidence="1" id="KW-0812">Transmembrane</keyword>
<protein>
    <submittedName>
        <fullName evidence="2">Uncharacterized protein</fullName>
    </submittedName>
</protein>
<accession>A0A844ZHS1</accession>
<dbReference type="AlphaFoldDB" id="A0A844ZHS1"/>
<keyword evidence="1" id="KW-0472">Membrane</keyword>
<comment type="caution">
    <text evidence="2">The sequence shown here is derived from an EMBL/GenBank/DDBJ whole genome shotgun (WGS) entry which is preliminary data.</text>
</comment>
<keyword evidence="1" id="KW-1133">Transmembrane helix</keyword>
<proteinExistence type="predicted"/>
<dbReference type="Proteomes" id="UP000433104">
    <property type="component" value="Unassembled WGS sequence"/>
</dbReference>
<evidence type="ECO:0000313" key="2">
    <source>
        <dbReference type="EMBL" id="MXO86792.1"/>
    </source>
</evidence>
<dbReference type="RefSeq" id="WP_160684461.1">
    <property type="nucleotide sequence ID" value="NZ_WTYW01000004.1"/>
</dbReference>